<gene>
    <name evidence="1" type="ORF">JMJ54_04110</name>
</gene>
<reference evidence="1 2" key="1">
    <citation type="submission" date="2021-01" db="EMBL/GenBank/DDBJ databases">
        <title>Draft Genome Sequence and Polyhydroxyalkanoate Biosynthetic Potential of Jeongeupia naejangsanensis Type Strain DSM 24253.</title>
        <authorList>
            <person name="Turrini P."/>
            <person name="Artuso I."/>
            <person name="Lugli G.A."/>
            <person name="Frangipani E."/>
            <person name="Ventura M."/>
            <person name="Visca P."/>
        </authorList>
    </citation>
    <scope>NUCLEOTIDE SEQUENCE [LARGE SCALE GENOMIC DNA]</scope>
    <source>
        <strain evidence="1 2">DSM 24253</strain>
    </source>
</reference>
<dbReference type="RefSeq" id="WP_203536658.1">
    <property type="nucleotide sequence ID" value="NZ_JAESND010000001.1"/>
</dbReference>
<evidence type="ECO:0000313" key="1">
    <source>
        <dbReference type="EMBL" id="MBM3115005.1"/>
    </source>
</evidence>
<comment type="caution">
    <text evidence="1">The sequence shown here is derived from an EMBL/GenBank/DDBJ whole genome shotgun (WGS) entry which is preliminary data.</text>
</comment>
<keyword evidence="2" id="KW-1185">Reference proteome</keyword>
<accession>A0ABS2BHA9</accession>
<evidence type="ECO:0008006" key="3">
    <source>
        <dbReference type="Google" id="ProtNLM"/>
    </source>
</evidence>
<dbReference type="EMBL" id="JAESND010000001">
    <property type="protein sequence ID" value="MBM3115005.1"/>
    <property type="molecule type" value="Genomic_DNA"/>
</dbReference>
<name>A0ABS2BHA9_9NEIS</name>
<organism evidence="1 2">
    <name type="scientific">Jeongeupia naejangsanensis</name>
    <dbReference type="NCBI Taxonomy" id="613195"/>
    <lineage>
        <taxon>Bacteria</taxon>
        <taxon>Pseudomonadati</taxon>
        <taxon>Pseudomonadota</taxon>
        <taxon>Betaproteobacteria</taxon>
        <taxon>Neisseriales</taxon>
        <taxon>Chitinibacteraceae</taxon>
        <taxon>Jeongeupia</taxon>
    </lineage>
</organism>
<dbReference type="Proteomes" id="UP000809431">
    <property type="component" value="Unassembled WGS sequence"/>
</dbReference>
<protein>
    <recommendedName>
        <fullName evidence="3">DUF4376 domain-containing protein</fullName>
    </recommendedName>
</protein>
<evidence type="ECO:0000313" key="2">
    <source>
        <dbReference type="Proteomes" id="UP000809431"/>
    </source>
</evidence>
<proteinExistence type="predicted"/>
<sequence>MTVQLAIAISDAIAVLDKRAFGNAEHHRLAAAAANDPLAYDFSTGWPQG</sequence>